<dbReference type="RefSeq" id="WP_136142007.1">
    <property type="nucleotide sequence ID" value="NZ_CP039247.1"/>
</dbReference>
<dbReference type="SUPFAM" id="SSF55008">
    <property type="entry name" value="HMA, heavy metal-associated domain"/>
    <property type="match status" value="1"/>
</dbReference>
<evidence type="ECO:0000313" key="3">
    <source>
        <dbReference type="Proteomes" id="UP000296352"/>
    </source>
</evidence>
<dbReference type="PROSITE" id="PS50846">
    <property type="entry name" value="HMA_2"/>
    <property type="match status" value="1"/>
</dbReference>
<feature type="domain" description="HMA" evidence="1">
    <location>
        <begin position="2"/>
        <end position="65"/>
    </location>
</feature>
<dbReference type="GO" id="GO:0046872">
    <property type="term" value="F:metal ion binding"/>
    <property type="evidence" value="ECO:0007669"/>
    <property type="project" value="InterPro"/>
</dbReference>
<reference evidence="2 3" key="1">
    <citation type="submission" date="2019-04" db="EMBL/GenBank/DDBJ databases">
        <title>Corynebacterium endometrii sp. nov., isolated from the uterus of a cow with endometritis.</title>
        <authorList>
            <person name="Ballas P."/>
            <person name="Ruckert C."/>
            <person name="Wagener K."/>
            <person name="Drillich M."/>
            <person name="Kaempfer P."/>
            <person name="Busse H.-J."/>
            <person name="Ehling-Schulz M."/>
        </authorList>
    </citation>
    <scope>NUCLEOTIDE SEQUENCE [LARGE SCALE GENOMIC DNA]</scope>
    <source>
        <strain evidence="2 3">LMM-1653</strain>
    </source>
</reference>
<sequence>MSEKKYNVTGMTCGHCELSIQEEVSEIAGVTAVDANHVTGEVSVEGDFTDDQVIEAIHEAGFELDQSESLDTSNS</sequence>
<evidence type="ECO:0000313" key="2">
    <source>
        <dbReference type="EMBL" id="QCB29420.1"/>
    </source>
</evidence>
<keyword evidence="3" id="KW-1185">Reference proteome</keyword>
<dbReference type="InterPro" id="IPR036163">
    <property type="entry name" value="HMA_dom_sf"/>
</dbReference>
<dbReference type="EMBL" id="CP039247">
    <property type="protein sequence ID" value="QCB29420.1"/>
    <property type="molecule type" value="Genomic_DNA"/>
</dbReference>
<evidence type="ECO:0000259" key="1">
    <source>
        <dbReference type="PROSITE" id="PS50846"/>
    </source>
</evidence>
<dbReference type="CDD" id="cd00371">
    <property type="entry name" value="HMA"/>
    <property type="match status" value="1"/>
</dbReference>
<dbReference type="AlphaFoldDB" id="A0A4P7QIU9"/>
<name>A0A4P7QIU9_9CORY</name>
<protein>
    <submittedName>
        <fullName evidence="2">Copper chaperone CopZ</fullName>
    </submittedName>
</protein>
<accession>A0A4P7QIU9</accession>
<dbReference type="KEGG" id="cee:CENDO_10850"/>
<organism evidence="2 3">
    <name type="scientific">Corynebacterium endometrii</name>
    <dbReference type="NCBI Taxonomy" id="2488819"/>
    <lineage>
        <taxon>Bacteria</taxon>
        <taxon>Bacillati</taxon>
        <taxon>Actinomycetota</taxon>
        <taxon>Actinomycetes</taxon>
        <taxon>Mycobacteriales</taxon>
        <taxon>Corynebacteriaceae</taxon>
        <taxon>Corynebacterium</taxon>
    </lineage>
</organism>
<dbReference type="Proteomes" id="UP000296352">
    <property type="component" value="Chromosome"/>
</dbReference>
<gene>
    <name evidence="2" type="primary">copZ</name>
    <name evidence="2" type="ORF">CENDO_10850</name>
</gene>
<dbReference type="OrthoDB" id="9813965at2"/>
<proteinExistence type="predicted"/>
<dbReference type="InterPro" id="IPR006121">
    <property type="entry name" value="HMA_dom"/>
</dbReference>
<dbReference type="Pfam" id="PF00403">
    <property type="entry name" value="HMA"/>
    <property type="match status" value="1"/>
</dbReference>
<dbReference type="Gene3D" id="3.30.70.100">
    <property type="match status" value="1"/>
</dbReference>